<dbReference type="PANTHER" id="PTHR46438:SF2">
    <property type="entry name" value="ALPHA_BETA-HYDROLASES SUPERFAMILY PROTEIN"/>
    <property type="match status" value="1"/>
</dbReference>
<proteinExistence type="predicted"/>
<organism evidence="2 3">
    <name type="scientific">Rhodopseudomonas faecalis</name>
    <dbReference type="NCBI Taxonomy" id="99655"/>
    <lineage>
        <taxon>Bacteria</taxon>
        <taxon>Pseudomonadati</taxon>
        <taxon>Pseudomonadota</taxon>
        <taxon>Alphaproteobacteria</taxon>
        <taxon>Hyphomicrobiales</taxon>
        <taxon>Nitrobacteraceae</taxon>
        <taxon>Rhodopseudomonas</taxon>
    </lineage>
</organism>
<dbReference type="SUPFAM" id="SSF53474">
    <property type="entry name" value="alpha/beta-Hydrolases"/>
    <property type="match status" value="1"/>
</dbReference>
<comment type="caution">
    <text evidence="2">The sequence shown here is derived from an EMBL/GenBank/DDBJ whole genome shotgun (WGS) entry which is preliminary data.</text>
</comment>
<evidence type="ECO:0000313" key="3">
    <source>
        <dbReference type="Proteomes" id="UP000248148"/>
    </source>
</evidence>
<dbReference type="AlphaFoldDB" id="A0A318TLM3"/>
<dbReference type="RefSeq" id="WP_110780924.1">
    <property type="nucleotide sequence ID" value="NZ_QJTI01000010.1"/>
</dbReference>
<dbReference type="PANTHER" id="PTHR46438">
    <property type="entry name" value="ALPHA/BETA-HYDROLASES SUPERFAMILY PROTEIN"/>
    <property type="match status" value="1"/>
</dbReference>
<evidence type="ECO:0000313" key="2">
    <source>
        <dbReference type="EMBL" id="PYF02765.1"/>
    </source>
</evidence>
<reference evidence="2 3" key="1">
    <citation type="submission" date="2018-06" db="EMBL/GenBank/DDBJ databases">
        <title>Genomic Encyclopedia of Archaeal and Bacterial Type Strains, Phase II (KMG-II): from individual species to whole genera.</title>
        <authorList>
            <person name="Goeker M."/>
        </authorList>
    </citation>
    <scope>NUCLEOTIDE SEQUENCE [LARGE SCALE GENOMIC DNA]</scope>
    <source>
        <strain evidence="2 3">JCM 11668</strain>
    </source>
</reference>
<feature type="region of interest" description="Disordered" evidence="1">
    <location>
        <begin position="1"/>
        <end position="30"/>
    </location>
</feature>
<sequence length="317" mass="35738">MNADTPSQASPTTRSVSGLPAPVSGQHHEIDSPAGRLSYWTARPETVTTTTPLLLIHSINAAGSAYEMKPIYEHYSAVRPVYAVELPGFGHTSREKRQYTIRMMTDAILAVTKEIQRIHGDAPIDAMALSLSCEFLARAANEMPSAYRSIGLISPTGLEERQGRWINGSRAIPWLHRFFENPLWSETIFGLLTLRPVIGWFLKKTFGSNEYDRGLLDYDYLTTHQPGAQHAPYYFVSGYLFSQDAPMLYQQLRMPVWMSHGVRGDFIDYGNKGWVSRLSNYVVTVYQTGAMPHFELPDAFMRDYDMFQAAMPAPRTA</sequence>
<dbReference type="Gene3D" id="3.40.50.1820">
    <property type="entry name" value="alpha/beta hydrolase"/>
    <property type="match status" value="1"/>
</dbReference>
<feature type="compositionally biased region" description="Polar residues" evidence="1">
    <location>
        <begin position="1"/>
        <end position="16"/>
    </location>
</feature>
<dbReference type="EMBL" id="QJTI01000010">
    <property type="protein sequence ID" value="PYF02765.1"/>
    <property type="molecule type" value="Genomic_DNA"/>
</dbReference>
<dbReference type="Proteomes" id="UP000248148">
    <property type="component" value="Unassembled WGS sequence"/>
</dbReference>
<name>A0A318TLM3_9BRAD</name>
<accession>A0A318TLM3</accession>
<protein>
    <submittedName>
        <fullName evidence="2">Pimeloyl-ACP methyl ester carboxylesterase</fullName>
    </submittedName>
</protein>
<keyword evidence="3" id="KW-1185">Reference proteome</keyword>
<dbReference type="InterPro" id="IPR029058">
    <property type="entry name" value="AB_hydrolase_fold"/>
</dbReference>
<evidence type="ECO:0000256" key="1">
    <source>
        <dbReference type="SAM" id="MobiDB-lite"/>
    </source>
</evidence>
<gene>
    <name evidence="2" type="ORF">BJ122_110102</name>
</gene>
<dbReference type="OrthoDB" id="9808398at2"/>